<dbReference type="AlphaFoldDB" id="A0A8S1RT49"/>
<feature type="transmembrane region" description="Helical" evidence="1">
    <location>
        <begin position="189"/>
        <end position="209"/>
    </location>
</feature>
<dbReference type="Proteomes" id="UP000692954">
    <property type="component" value="Unassembled WGS sequence"/>
</dbReference>
<comment type="caution">
    <text evidence="2">The sequence shown here is derived from an EMBL/GenBank/DDBJ whole genome shotgun (WGS) entry which is preliminary data.</text>
</comment>
<dbReference type="EMBL" id="CAJJDN010000267">
    <property type="protein sequence ID" value="CAD8130159.1"/>
    <property type="molecule type" value="Genomic_DNA"/>
</dbReference>
<sequence length="224" mass="27048">MYDIEHLKTQFKSDIIKSFQEDNDKSLKDIIKEKVNQFYVILNKEKYLKKTDQIYITISDQKLLIIKKGIIIFVYKQQSPQRQNSRNHILSVGKETYFIHSQYPLEYILSQMFKWQKKDYIISNPGYTQDQLYFNTLLSFVVAIIQYISIKISLQSWKNIMKFLSRLSTFKITSPYIIKKLGKCISKMYELLMFLLCYIIPLIDLYFIFNRYYIRKVLESLRIK</sequence>
<name>A0A8S1RT49_9CILI</name>
<protein>
    <submittedName>
        <fullName evidence="2">Uncharacterized protein</fullName>
    </submittedName>
</protein>
<feature type="transmembrane region" description="Helical" evidence="1">
    <location>
        <begin position="132"/>
        <end position="154"/>
    </location>
</feature>
<accession>A0A8S1RT49</accession>
<evidence type="ECO:0000313" key="2">
    <source>
        <dbReference type="EMBL" id="CAD8130159.1"/>
    </source>
</evidence>
<gene>
    <name evidence="2" type="ORF">PSON_ATCC_30995.1.T2670007</name>
</gene>
<keyword evidence="1" id="KW-0812">Transmembrane</keyword>
<organism evidence="2 3">
    <name type="scientific">Paramecium sonneborni</name>
    <dbReference type="NCBI Taxonomy" id="65129"/>
    <lineage>
        <taxon>Eukaryota</taxon>
        <taxon>Sar</taxon>
        <taxon>Alveolata</taxon>
        <taxon>Ciliophora</taxon>
        <taxon>Intramacronucleata</taxon>
        <taxon>Oligohymenophorea</taxon>
        <taxon>Peniculida</taxon>
        <taxon>Parameciidae</taxon>
        <taxon>Paramecium</taxon>
    </lineage>
</organism>
<proteinExistence type="predicted"/>
<evidence type="ECO:0000256" key="1">
    <source>
        <dbReference type="SAM" id="Phobius"/>
    </source>
</evidence>
<keyword evidence="1" id="KW-1133">Transmembrane helix</keyword>
<reference evidence="2" key="1">
    <citation type="submission" date="2021-01" db="EMBL/GenBank/DDBJ databases">
        <authorList>
            <consortium name="Genoscope - CEA"/>
            <person name="William W."/>
        </authorList>
    </citation>
    <scope>NUCLEOTIDE SEQUENCE</scope>
</reference>
<evidence type="ECO:0000313" key="3">
    <source>
        <dbReference type="Proteomes" id="UP000692954"/>
    </source>
</evidence>
<keyword evidence="1" id="KW-0472">Membrane</keyword>
<keyword evidence="3" id="KW-1185">Reference proteome</keyword>